<organism evidence="1 2">
    <name type="scientific">Pseudocercospora musae</name>
    <dbReference type="NCBI Taxonomy" id="113226"/>
    <lineage>
        <taxon>Eukaryota</taxon>
        <taxon>Fungi</taxon>
        <taxon>Dikarya</taxon>
        <taxon>Ascomycota</taxon>
        <taxon>Pezizomycotina</taxon>
        <taxon>Dothideomycetes</taxon>
        <taxon>Dothideomycetidae</taxon>
        <taxon>Mycosphaerellales</taxon>
        <taxon>Mycosphaerellaceae</taxon>
        <taxon>Pseudocercospora</taxon>
    </lineage>
</organism>
<sequence>MSFWRNQLDALTLHSEKNADGEAWEIDDAPESYVELLMKNIIGIEIEDKCVKDRVGVAEGFASMDTEAARVLAGEVRTYAEVFDEKKEIRRQQRVAPQG</sequence>
<proteinExistence type="predicted"/>
<dbReference type="OrthoDB" id="2101473at2759"/>
<dbReference type="AlphaFoldDB" id="A0A139I856"/>
<reference evidence="1 2" key="1">
    <citation type="submission" date="2015-07" db="EMBL/GenBank/DDBJ databases">
        <title>Comparative genomics of the Sigatoka disease complex on banana suggests a link between parallel evolutionary changes in Pseudocercospora fijiensis and Pseudocercospora eumusae and increased virulence on the banana host.</title>
        <authorList>
            <person name="Chang T.-C."/>
            <person name="Salvucci A."/>
            <person name="Crous P.W."/>
            <person name="Stergiopoulos I."/>
        </authorList>
    </citation>
    <scope>NUCLEOTIDE SEQUENCE [LARGE SCALE GENOMIC DNA]</scope>
    <source>
        <strain evidence="1 2">CBS 116634</strain>
    </source>
</reference>
<dbReference type="InterPro" id="IPR012349">
    <property type="entry name" value="Split_barrel_FMN-bd"/>
</dbReference>
<keyword evidence="2" id="KW-1185">Reference proteome</keyword>
<gene>
    <name evidence="1" type="ORF">AC579_2984</name>
</gene>
<dbReference type="Proteomes" id="UP000073492">
    <property type="component" value="Unassembled WGS sequence"/>
</dbReference>
<comment type="caution">
    <text evidence="1">The sequence shown here is derived from an EMBL/GenBank/DDBJ whole genome shotgun (WGS) entry which is preliminary data.</text>
</comment>
<accession>A0A139I856</accession>
<protein>
    <submittedName>
        <fullName evidence="1">Uncharacterized protein</fullName>
    </submittedName>
</protein>
<dbReference type="Gene3D" id="2.30.110.10">
    <property type="entry name" value="Electron Transport, Fmn-binding Protein, Chain A"/>
    <property type="match status" value="1"/>
</dbReference>
<dbReference type="Pfam" id="PF04299">
    <property type="entry name" value="FMN_bind_2"/>
    <property type="match status" value="1"/>
</dbReference>
<evidence type="ECO:0000313" key="2">
    <source>
        <dbReference type="Proteomes" id="UP000073492"/>
    </source>
</evidence>
<name>A0A139I856_9PEZI</name>
<dbReference type="InterPro" id="IPR007396">
    <property type="entry name" value="TR_PAI2-type"/>
</dbReference>
<dbReference type="EMBL" id="LFZO01000238">
    <property type="protein sequence ID" value="KXT10819.1"/>
    <property type="molecule type" value="Genomic_DNA"/>
</dbReference>
<evidence type="ECO:0000313" key="1">
    <source>
        <dbReference type="EMBL" id="KXT10819.1"/>
    </source>
</evidence>